<dbReference type="CDD" id="cd15525">
    <property type="entry name" value="PHD_UHRF1_2"/>
    <property type="match status" value="1"/>
</dbReference>
<dbReference type="Gene3D" id="3.10.20.90">
    <property type="entry name" value="Phosphatidylinositol 3-kinase Catalytic Subunit, Chain A, domain 1"/>
    <property type="match status" value="1"/>
</dbReference>
<dbReference type="Gene3D" id="3.30.40.10">
    <property type="entry name" value="Zinc/RING finger domain, C3HC4 (zinc finger)"/>
    <property type="match status" value="1"/>
</dbReference>
<comment type="subcellular location">
    <subcellularLocation>
        <location evidence="13">Nucleus</location>
    </subcellularLocation>
</comment>
<dbReference type="InterPro" id="IPR001965">
    <property type="entry name" value="Znf_PHD"/>
</dbReference>
<dbReference type="InterPro" id="IPR036987">
    <property type="entry name" value="SRA-YDG_sf"/>
</dbReference>
<evidence type="ECO:0000256" key="14">
    <source>
        <dbReference type="SAM" id="MobiDB-lite"/>
    </source>
</evidence>
<dbReference type="OrthoDB" id="2270193at2759"/>
<dbReference type="SMART" id="SM00249">
    <property type="entry name" value="PHD"/>
    <property type="match status" value="1"/>
</dbReference>
<feature type="region of interest" description="Disordered" evidence="14">
    <location>
        <begin position="210"/>
        <end position="229"/>
    </location>
</feature>
<feature type="compositionally biased region" description="Low complexity" evidence="14">
    <location>
        <begin position="550"/>
        <end position="560"/>
    </location>
</feature>
<dbReference type="InterPro" id="IPR011011">
    <property type="entry name" value="Znf_FYVE_PHD"/>
</dbReference>
<dbReference type="PANTHER" id="PTHR14140">
    <property type="entry name" value="E3 UBIQUITIN-PROTEIN LIGASE UHRF-RELATED"/>
    <property type="match status" value="1"/>
</dbReference>
<sequence>MFVKVRTMDGKSSATVVISKLTTVQEFRQLVREELDVPPESQRLFFRGKQETDDAAADWEPITEDDMYREGDCCDARDPSSGAWFEAVVKGLRAQKTPTPDGGPPRHQYAVQFEGYEDESEPIWLNPADLRERASVTLPFSSLVDGMEVLVNYNVDEPDERGFWFDAIVTGRQARGRRRRLEVTALLGADRVPVAGCLVKFVDEVMERGMQRSRKERRDSAAADNATDTAAKREVGPTCKICRDRPDRDCRVCGCHVCHSKSQPEKQIMCDECDMPYHISCLTPPLEAIPEEGDWYCPECKTDTSEVVLAGQKLKASKRKSRMASVVNKATKRDWGKGMATAGRQKQCTIVPTNHMGPVPGVEVGMRWQYRIQASEAGVHRPHVAGIAGREKEGAFSIVLSGGYEDDVDNGEEFFYTGSGGRDLSGNKRTAGQSCDQQLTRMNKALALNCNAKINSKTGAEAEDWRGGRPVRVIRSYKLGKHSKYAPNEGLRYDGVYKIVKYWPEKGQSGFLVWRYLLRRDDPTPAPWTTDGRRRILELGIQDMVRVEGATSSAAATDSGSDGDRAEDGPPTKRSRPAAYSPEPALAALIEADEQNRHLWDECRRSLADGKLKFLDAVTETFMCICCQELVCTPVTLPCRHNVCQPCVRRSFKAEVYSCPACRHDLGKSFSLKANGDLFAALKALFPGYQQGR</sequence>
<evidence type="ECO:0000256" key="12">
    <source>
        <dbReference type="PROSITE-ProRule" id="PRU00175"/>
    </source>
</evidence>
<dbReference type="PROSITE" id="PS00518">
    <property type="entry name" value="ZF_RING_1"/>
    <property type="match status" value="1"/>
</dbReference>
<dbReference type="InterPro" id="IPR045134">
    <property type="entry name" value="UHRF1/2-like"/>
</dbReference>
<dbReference type="Gene3D" id="2.30.30.140">
    <property type="match status" value="1"/>
</dbReference>
<keyword evidence="9" id="KW-0238">DNA-binding</keyword>
<feature type="domain" description="RING-type" evidence="17">
    <location>
        <begin position="624"/>
        <end position="663"/>
    </location>
</feature>
<name>A0A6A4W4F1_AMPAM</name>
<dbReference type="SUPFAM" id="SSF88697">
    <property type="entry name" value="PUA domain-like"/>
    <property type="match status" value="1"/>
</dbReference>
<dbReference type="GO" id="GO:0005634">
    <property type="term" value="C:nucleus"/>
    <property type="evidence" value="ECO:0007669"/>
    <property type="project" value="UniProtKB-SubCell"/>
</dbReference>
<dbReference type="PROSITE" id="PS50089">
    <property type="entry name" value="ZF_RING_2"/>
    <property type="match status" value="2"/>
</dbReference>
<dbReference type="Pfam" id="PF12148">
    <property type="entry name" value="TTD"/>
    <property type="match status" value="1"/>
</dbReference>
<dbReference type="Pfam" id="PF02182">
    <property type="entry name" value="SAD_SRA"/>
    <property type="match status" value="1"/>
</dbReference>
<dbReference type="EMBL" id="VIIS01001419">
    <property type="protein sequence ID" value="KAF0298620.1"/>
    <property type="molecule type" value="Genomic_DNA"/>
</dbReference>
<evidence type="ECO:0000256" key="7">
    <source>
        <dbReference type="ARBA" id="ARBA00022786"/>
    </source>
</evidence>
<dbReference type="Gene3D" id="2.30.280.10">
    <property type="entry name" value="SRA-YDG"/>
    <property type="match status" value="1"/>
</dbReference>
<dbReference type="GO" id="GO:0016567">
    <property type="term" value="P:protein ubiquitination"/>
    <property type="evidence" value="ECO:0007669"/>
    <property type="project" value="UniProtKB-UniPathway"/>
</dbReference>
<dbReference type="EMBL" id="VIIS01001419">
    <property type="protein sequence ID" value="KAF0298619.1"/>
    <property type="molecule type" value="Genomic_DNA"/>
</dbReference>
<keyword evidence="7" id="KW-0833">Ubl conjugation pathway</keyword>
<proteinExistence type="predicted"/>
<accession>A0A6A4W4F1</accession>
<organism evidence="19 20">
    <name type="scientific">Amphibalanus amphitrite</name>
    <name type="common">Striped barnacle</name>
    <name type="synonym">Balanus amphitrite</name>
    <dbReference type="NCBI Taxonomy" id="1232801"/>
    <lineage>
        <taxon>Eukaryota</taxon>
        <taxon>Metazoa</taxon>
        <taxon>Ecdysozoa</taxon>
        <taxon>Arthropoda</taxon>
        <taxon>Crustacea</taxon>
        <taxon>Multicrustacea</taxon>
        <taxon>Cirripedia</taxon>
        <taxon>Thoracica</taxon>
        <taxon>Thoracicalcarea</taxon>
        <taxon>Balanomorpha</taxon>
        <taxon>Balanoidea</taxon>
        <taxon>Balanidae</taxon>
        <taxon>Amphibalaninae</taxon>
        <taxon>Amphibalanus</taxon>
    </lineage>
</organism>
<gene>
    <name evidence="19" type="primary">uhrf1_1</name>
    <name evidence="19" type="ORF">FJT64_003983</name>
</gene>
<dbReference type="InterPro" id="IPR013083">
    <property type="entry name" value="Znf_RING/FYVE/PHD"/>
</dbReference>
<dbReference type="InterPro" id="IPR019787">
    <property type="entry name" value="Znf_PHD-finger"/>
</dbReference>
<dbReference type="GO" id="GO:0008270">
    <property type="term" value="F:zinc ion binding"/>
    <property type="evidence" value="ECO:0007669"/>
    <property type="project" value="UniProtKB-KW"/>
</dbReference>
<comment type="caution">
    <text evidence="19">The sequence shown here is derived from an EMBL/GenBank/DDBJ whole genome shotgun (WGS) entry which is preliminary data.</text>
</comment>
<dbReference type="GO" id="GO:0061630">
    <property type="term" value="F:ubiquitin protein ligase activity"/>
    <property type="evidence" value="ECO:0007669"/>
    <property type="project" value="UniProtKB-EC"/>
</dbReference>
<evidence type="ECO:0000256" key="10">
    <source>
        <dbReference type="ARBA" id="ARBA00023242"/>
    </source>
</evidence>
<dbReference type="InterPro" id="IPR000626">
    <property type="entry name" value="Ubiquitin-like_dom"/>
</dbReference>
<evidence type="ECO:0000256" key="1">
    <source>
        <dbReference type="ARBA" id="ARBA00000900"/>
    </source>
</evidence>
<dbReference type="PROSITE" id="PS50016">
    <property type="entry name" value="ZF_PHD_2"/>
    <property type="match status" value="1"/>
</dbReference>
<evidence type="ECO:0000256" key="13">
    <source>
        <dbReference type="PROSITE-ProRule" id="PRU00358"/>
    </source>
</evidence>
<dbReference type="InterPro" id="IPR029071">
    <property type="entry name" value="Ubiquitin-like_domsf"/>
</dbReference>
<dbReference type="Proteomes" id="UP000440578">
    <property type="component" value="Unassembled WGS sequence"/>
</dbReference>
<evidence type="ECO:0000259" key="18">
    <source>
        <dbReference type="PROSITE" id="PS51015"/>
    </source>
</evidence>
<dbReference type="SUPFAM" id="SSF54236">
    <property type="entry name" value="Ubiquitin-like"/>
    <property type="match status" value="1"/>
</dbReference>
<dbReference type="PROSITE" id="PS51015">
    <property type="entry name" value="YDG"/>
    <property type="match status" value="1"/>
</dbReference>
<dbReference type="GO" id="GO:0003677">
    <property type="term" value="F:DNA binding"/>
    <property type="evidence" value="ECO:0007669"/>
    <property type="project" value="UniProtKB-KW"/>
</dbReference>
<evidence type="ECO:0000256" key="5">
    <source>
        <dbReference type="ARBA" id="ARBA00022723"/>
    </source>
</evidence>
<dbReference type="InterPro" id="IPR003105">
    <property type="entry name" value="SRA_YDG"/>
</dbReference>
<feature type="domain" description="Ubiquitin-like" evidence="16">
    <location>
        <begin position="1"/>
        <end position="54"/>
    </location>
</feature>
<feature type="region of interest" description="Disordered" evidence="14">
    <location>
        <begin position="550"/>
        <end position="579"/>
    </location>
</feature>
<evidence type="ECO:0000313" key="19">
    <source>
        <dbReference type="EMBL" id="KAF0298620.1"/>
    </source>
</evidence>
<dbReference type="FunFam" id="3.30.40.10:FF:000066">
    <property type="entry name" value="E3 ubiquitin-protein ligase UHRF2 isoform X1"/>
    <property type="match status" value="1"/>
</dbReference>
<dbReference type="SUPFAM" id="SSF57903">
    <property type="entry name" value="FYVE/PHD zinc finger"/>
    <property type="match status" value="1"/>
</dbReference>
<evidence type="ECO:0000256" key="4">
    <source>
        <dbReference type="ARBA" id="ARBA00022679"/>
    </source>
</evidence>
<dbReference type="UniPathway" id="UPA00143"/>
<keyword evidence="4" id="KW-0808">Transferase</keyword>
<dbReference type="Pfam" id="PF00628">
    <property type="entry name" value="PHD"/>
    <property type="match status" value="1"/>
</dbReference>
<dbReference type="Pfam" id="PF00240">
    <property type="entry name" value="ubiquitin"/>
    <property type="match status" value="1"/>
</dbReference>
<dbReference type="InterPro" id="IPR001841">
    <property type="entry name" value="Znf_RING"/>
</dbReference>
<comment type="pathway">
    <text evidence="2">Protein modification; protein ubiquitination.</text>
</comment>
<keyword evidence="5" id="KW-0479">Metal-binding</keyword>
<dbReference type="InterPro" id="IPR017907">
    <property type="entry name" value="Znf_RING_CS"/>
</dbReference>
<feature type="domain" description="PHD-type" evidence="15">
    <location>
        <begin position="236"/>
        <end position="303"/>
    </location>
</feature>
<feature type="compositionally biased region" description="Basic and acidic residues" evidence="14">
    <location>
        <begin position="562"/>
        <end position="571"/>
    </location>
</feature>
<keyword evidence="10 13" id="KW-0539">Nucleus</keyword>
<protein>
    <recommendedName>
        <fullName evidence="3">RING-type E3 ubiquitin transferase</fullName>
        <ecNumber evidence="3">2.3.2.27</ecNumber>
    </recommendedName>
</protein>
<dbReference type="PROSITE" id="PS50053">
    <property type="entry name" value="UBIQUITIN_2"/>
    <property type="match status" value="1"/>
</dbReference>
<evidence type="ECO:0000256" key="2">
    <source>
        <dbReference type="ARBA" id="ARBA00004906"/>
    </source>
</evidence>
<reference evidence="19 20" key="1">
    <citation type="submission" date="2019-07" db="EMBL/GenBank/DDBJ databases">
        <title>Draft genome assembly of a fouling barnacle, Amphibalanus amphitrite (Darwin, 1854): The first reference genome for Thecostraca.</title>
        <authorList>
            <person name="Kim W."/>
        </authorList>
    </citation>
    <scope>NUCLEOTIDE SEQUENCE [LARGE SCALE GENOMIC DNA]</scope>
    <source>
        <strain evidence="19">SNU_AA5</strain>
        <tissue evidence="19">Soma without cirri and trophi</tissue>
    </source>
</reference>
<comment type="catalytic activity">
    <reaction evidence="1">
        <text>S-ubiquitinyl-[E2 ubiquitin-conjugating enzyme]-L-cysteine + [acceptor protein]-L-lysine = [E2 ubiquitin-conjugating enzyme]-L-cysteine + N(6)-ubiquitinyl-[acceptor protein]-L-lysine.</text>
        <dbReference type="EC" id="2.3.2.27"/>
    </reaction>
</comment>
<dbReference type="EC" id="2.3.2.27" evidence="3"/>
<keyword evidence="6 12" id="KW-0863">Zinc-finger</keyword>
<dbReference type="FunFam" id="2.30.280.10:FF:000001">
    <property type="entry name" value="E3 ubiquitin-protein ligase UHRF1 isoform 1"/>
    <property type="match status" value="1"/>
</dbReference>
<evidence type="ECO:0000256" key="9">
    <source>
        <dbReference type="ARBA" id="ARBA00023125"/>
    </source>
</evidence>
<dbReference type="PANTHER" id="PTHR14140:SF45">
    <property type="entry name" value="RING-TYPE E3 UBIQUITIN TRANSFERASE"/>
    <property type="match status" value="1"/>
</dbReference>
<evidence type="ECO:0000256" key="11">
    <source>
        <dbReference type="ARBA" id="ARBA00023306"/>
    </source>
</evidence>
<evidence type="ECO:0000259" key="16">
    <source>
        <dbReference type="PROSITE" id="PS50053"/>
    </source>
</evidence>
<evidence type="ECO:0000259" key="17">
    <source>
        <dbReference type="PROSITE" id="PS50089"/>
    </source>
</evidence>
<evidence type="ECO:0000256" key="6">
    <source>
        <dbReference type="ARBA" id="ARBA00022771"/>
    </source>
</evidence>
<evidence type="ECO:0000256" key="8">
    <source>
        <dbReference type="ARBA" id="ARBA00022833"/>
    </source>
</evidence>
<feature type="domain" description="RING-type" evidence="17">
    <location>
        <begin position="255"/>
        <end position="301"/>
    </location>
</feature>
<dbReference type="SMART" id="SM00184">
    <property type="entry name" value="RING"/>
    <property type="match status" value="2"/>
</dbReference>
<keyword evidence="8" id="KW-0862">Zinc</keyword>
<feature type="domain" description="YDG" evidence="18">
    <location>
        <begin position="357"/>
        <end position="520"/>
    </location>
</feature>
<dbReference type="SUPFAM" id="SSF57850">
    <property type="entry name" value="RING/U-box"/>
    <property type="match status" value="1"/>
</dbReference>
<keyword evidence="11" id="KW-0131">Cell cycle</keyword>
<keyword evidence="20" id="KW-1185">Reference proteome</keyword>
<dbReference type="AlphaFoldDB" id="A0A6A4W4F1"/>
<evidence type="ECO:0000256" key="3">
    <source>
        <dbReference type="ARBA" id="ARBA00012483"/>
    </source>
</evidence>
<dbReference type="SMART" id="SM00466">
    <property type="entry name" value="SRA"/>
    <property type="match status" value="1"/>
</dbReference>
<dbReference type="Gene3D" id="2.30.30.1150">
    <property type="match status" value="1"/>
</dbReference>
<dbReference type="InterPro" id="IPR021991">
    <property type="entry name" value="TTD_dom"/>
</dbReference>
<dbReference type="InterPro" id="IPR015947">
    <property type="entry name" value="PUA-like_sf"/>
</dbReference>
<evidence type="ECO:0000313" key="20">
    <source>
        <dbReference type="Proteomes" id="UP000440578"/>
    </source>
</evidence>
<dbReference type="GO" id="GO:0044027">
    <property type="term" value="P:negative regulation of gene expression via chromosomal CpG island methylation"/>
    <property type="evidence" value="ECO:0007669"/>
    <property type="project" value="TreeGrafter"/>
</dbReference>
<evidence type="ECO:0000259" key="15">
    <source>
        <dbReference type="PROSITE" id="PS50016"/>
    </source>
</evidence>